<dbReference type="GO" id="GO:0000287">
    <property type="term" value="F:magnesium ion binding"/>
    <property type="evidence" value="ECO:0007669"/>
    <property type="project" value="TreeGrafter"/>
</dbReference>
<protein>
    <submittedName>
        <fullName evidence="1">Phosphatase YwpJ</fullName>
    </submittedName>
</protein>
<dbReference type="Proteomes" id="UP000621492">
    <property type="component" value="Unassembled WGS sequence"/>
</dbReference>
<comment type="caution">
    <text evidence="1">The sequence shown here is derived from an EMBL/GenBank/DDBJ whole genome shotgun (WGS) entry which is preliminary data.</text>
</comment>
<reference evidence="1" key="2">
    <citation type="submission" date="2020-09" db="EMBL/GenBank/DDBJ databases">
        <authorList>
            <person name="Sun Q."/>
            <person name="Zhou Y."/>
        </authorList>
    </citation>
    <scope>NUCLEOTIDE SEQUENCE</scope>
    <source>
        <strain evidence="1">CGMCC 1.15454</strain>
    </source>
</reference>
<dbReference type="Pfam" id="PF08282">
    <property type="entry name" value="Hydrolase_3"/>
    <property type="match status" value="1"/>
</dbReference>
<dbReference type="InterPro" id="IPR000150">
    <property type="entry name" value="Cof"/>
</dbReference>
<dbReference type="CDD" id="cd07516">
    <property type="entry name" value="HAD_Pase"/>
    <property type="match status" value="1"/>
</dbReference>
<dbReference type="PANTHER" id="PTHR10000">
    <property type="entry name" value="PHOSPHOSERINE PHOSPHATASE"/>
    <property type="match status" value="1"/>
</dbReference>
<accession>A0A9W5TUV9</accession>
<sequence>MIRLIAIDLDGTLLNKENRISQNNLQAIKDAQSSGVEVVVATGRAHFDVKEIFKGTGINTWIIGANGATIHKPDGNLFHSVPIHKEVVMEILRWLEQEDFYYEVFSKYSIFTPHNGRELLAIEMDRVKSANPDTNMQELHEAARKQFSQTGFSYIQSFTDLLQMDTEFYNILAFSFDAEKLKKGWTKFAPRKELSIVKSAKHNFELENVNASKGFALKRLANKLNIPLADTAAVGDSFNDLSMLKIAGSSAAMGNAHPEIKNACHEITLSNDEDGVAHFIHSLSLVSKKLSSSKAKF</sequence>
<evidence type="ECO:0000313" key="2">
    <source>
        <dbReference type="Proteomes" id="UP000621492"/>
    </source>
</evidence>
<dbReference type="GO" id="GO:0005829">
    <property type="term" value="C:cytosol"/>
    <property type="evidence" value="ECO:0007669"/>
    <property type="project" value="TreeGrafter"/>
</dbReference>
<proteinExistence type="predicted"/>
<dbReference type="InterPro" id="IPR006379">
    <property type="entry name" value="HAD-SF_hydro_IIB"/>
</dbReference>
<reference evidence="1" key="1">
    <citation type="journal article" date="2014" name="Int. J. Syst. Evol. Microbiol.">
        <title>Complete genome sequence of Corynebacterium casei LMG S-19264T (=DSM 44701T), isolated from a smear-ripened cheese.</title>
        <authorList>
            <consortium name="US DOE Joint Genome Institute (JGI-PGF)"/>
            <person name="Walter F."/>
            <person name="Albersmeier A."/>
            <person name="Kalinowski J."/>
            <person name="Ruckert C."/>
        </authorList>
    </citation>
    <scope>NUCLEOTIDE SEQUENCE</scope>
    <source>
        <strain evidence="1">CGMCC 1.15454</strain>
    </source>
</reference>
<dbReference type="SFLD" id="SFLDG01140">
    <property type="entry name" value="C2.B:_Phosphomannomutase_and_P"/>
    <property type="match status" value="1"/>
</dbReference>
<dbReference type="SUPFAM" id="SSF56784">
    <property type="entry name" value="HAD-like"/>
    <property type="match status" value="1"/>
</dbReference>
<name>A0A9W5TUV9_9BACI</name>
<dbReference type="SFLD" id="SFLDS00003">
    <property type="entry name" value="Haloacid_Dehalogenase"/>
    <property type="match status" value="1"/>
</dbReference>
<dbReference type="AlphaFoldDB" id="A0A9W5TUV9"/>
<dbReference type="EMBL" id="BMJD01000002">
    <property type="protein sequence ID" value="GGB31633.1"/>
    <property type="molecule type" value="Genomic_DNA"/>
</dbReference>
<keyword evidence="2" id="KW-1185">Reference proteome</keyword>
<dbReference type="InterPro" id="IPR023214">
    <property type="entry name" value="HAD_sf"/>
</dbReference>
<dbReference type="Gene3D" id="3.40.50.1000">
    <property type="entry name" value="HAD superfamily/HAD-like"/>
    <property type="match status" value="1"/>
</dbReference>
<dbReference type="RefSeq" id="WP_188724635.1">
    <property type="nucleotide sequence ID" value="NZ_BMJD01000002.1"/>
</dbReference>
<dbReference type="Gene3D" id="3.30.1240.10">
    <property type="match status" value="1"/>
</dbReference>
<dbReference type="PANTHER" id="PTHR10000:SF55">
    <property type="entry name" value="5-AMINO-6-(5-PHOSPHO-D-RIBITYLAMINO)URACIL PHOSPHATASE YCSE"/>
    <property type="match status" value="1"/>
</dbReference>
<dbReference type="GO" id="GO:0016791">
    <property type="term" value="F:phosphatase activity"/>
    <property type="evidence" value="ECO:0007669"/>
    <property type="project" value="UniProtKB-ARBA"/>
</dbReference>
<dbReference type="PROSITE" id="PS01229">
    <property type="entry name" value="COF_2"/>
    <property type="match status" value="1"/>
</dbReference>
<organism evidence="1 2">
    <name type="scientific">Lentibacillus populi</name>
    <dbReference type="NCBI Taxonomy" id="1827502"/>
    <lineage>
        <taxon>Bacteria</taxon>
        <taxon>Bacillati</taxon>
        <taxon>Bacillota</taxon>
        <taxon>Bacilli</taxon>
        <taxon>Bacillales</taxon>
        <taxon>Bacillaceae</taxon>
        <taxon>Lentibacillus</taxon>
    </lineage>
</organism>
<dbReference type="NCBIfam" id="TIGR01484">
    <property type="entry name" value="HAD-SF-IIB"/>
    <property type="match status" value="1"/>
</dbReference>
<gene>
    <name evidence="1" type="primary">ywpJ</name>
    <name evidence="1" type="ORF">GCM10011409_06250</name>
</gene>
<dbReference type="SFLD" id="SFLDG01144">
    <property type="entry name" value="C2.B.4:_PGP_Like"/>
    <property type="match status" value="1"/>
</dbReference>
<evidence type="ECO:0000313" key="1">
    <source>
        <dbReference type="EMBL" id="GGB31633.1"/>
    </source>
</evidence>
<dbReference type="InterPro" id="IPR036412">
    <property type="entry name" value="HAD-like_sf"/>
</dbReference>
<dbReference type="PROSITE" id="PS01228">
    <property type="entry name" value="COF_1"/>
    <property type="match status" value="1"/>
</dbReference>
<dbReference type="NCBIfam" id="TIGR00099">
    <property type="entry name" value="Cof-subfamily"/>
    <property type="match status" value="1"/>
</dbReference>